<feature type="domain" description="DUF4776" evidence="2">
    <location>
        <begin position="315"/>
        <end position="526"/>
    </location>
</feature>
<dbReference type="PANTHER" id="PTHR39079">
    <property type="entry name" value="FI08034P-RELATED"/>
    <property type="match status" value="1"/>
</dbReference>
<dbReference type="InterPro" id="IPR031949">
    <property type="entry name" value="DUF4776"/>
</dbReference>
<reference evidence="3" key="1">
    <citation type="submission" date="2020-07" db="EMBL/GenBank/DDBJ databases">
        <authorList>
            <person name="Ferguson B K."/>
        </authorList>
    </citation>
    <scope>NUCLEOTIDE SEQUENCE</scope>
    <source>
        <strain evidence="3">L06</strain>
    </source>
</reference>
<gene>
    <name evidence="3" type="ORF">BBRV_LOCUS28330</name>
</gene>
<evidence type="ECO:0000313" key="3">
    <source>
        <dbReference type="EMBL" id="CAD1540450.1"/>
    </source>
</evidence>
<feature type="region of interest" description="Disordered" evidence="1">
    <location>
        <begin position="1"/>
        <end position="21"/>
    </location>
</feature>
<feature type="compositionally biased region" description="Basic residues" evidence="1">
    <location>
        <begin position="584"/>
        <end position="593"/>
    </location>
</feature>
<accession>A0A6V7IKY2</accession>
<proteinExistence type="predicted"/>
<dbReference type="EMBL" id="CADCXW020000007">
    <property type="protein sequence ID" value="CAD1540450.1"/>
    <property type="molecule type" value="Genomic_DNA"/>
</dbReference>
<dbReference type="Pfam" id="PF16003">
    <property type="entry name" value="DUF4776"/>
    <property type="match status" value="1"/>
</dbReference>
<name>A0A6V7IKY2_9HYME</name>
<protein>
    <recommendedName>
        <fullName evidence="2">DUF4776 domain-containing protein</fullName>
    </recommendedName>
</protein>
<feature type="compositionally biased region" description="Basic residues" evidence="1">
    <location>
        <begin position="338"/>
        <end position="370"/>
    </location>
</feature>
<feature type="region of interest" description="Disordered" evidence="1">
    <location>
        <begin position="523"/>
        <end position="543"/>
    </location>
</feature>
<sequence>MSDGQIPVLEPPEIPPQISMNDPAFDNLTEAEKLNDREYRSKIYQKFPNEPTCKCPKNSHRNSGNSNKKFTLCPADCTNGCCNRRSQRSVTQKNNAKDNADYCNGRRPSNLIHNDAHCLENGKRLRGGGCEDFSRSGGLDCGKMPGMPVANSYKTINPGNYSGDKFDLNFEGRKTCRVDPLEFCEKNPCVGVDCLIRAFKETQEFVDSLGKVPGLAGLGLSSPSGNLYTRSRIKPSEEEILEMIPSDLPKQRKIGSRFQRPHLQQQNDLMKTKPFTLPSAGRRPEPLRRAPEAFPFEMNKPEEGILEEGSGPCGQTCCRSRRKKKDVTTSSHEILKSSKGKKNSKKSLRGRKNKNEKRHSPRGNQDHRKRIKWIYLAGDTYPGISYGHKNCNDPRKRVPANMGWMWSAYGGLGRLKPRAGWRPGALSRTIKEIFKETRAGMLEDSRSRSAMSRGVRSIKSRSQTSMKRTQSKKLDEEEDVEPPPTLHVLRRDGTYYVTMYPIKQDTMDVPKLEEPMKPLQFKIPKNRDNCSETSSSTASDIEIEFSPPAAVNRYRRKPDVVHVDTQVKQQEILEAFKPPSEKKKEKKGKKGKK</sequence>
<feature type="region of interest" description="Disordered" evidence="1">
    <location>
        <begin position="442"/>
        <end position="485"/>
    </location>
</feature>
<feature type="region of interest" description="Disordered" evidence="1">
    <location>
        <begin position="571"/>
        <end position="593"/>
    </location>
</feature>
<feature type="region of interest" description="Disordered" evidence="1">
    <location>
        <begin position="269"/>
        <end position="370"/>
    </location>
</feature>
<evidence type="ECO:0000256" key="1">
    <source>
        <dbReference type="SAM" id="MobiDB-lite"/>
    </source>
</evidence>
<organism evidence="3">
    <name type="scientific">Bracon brevicornis</name>
    <dbReference type="NCBI Taxonomy" id="1563983"/>
    <lineage>
        <taxon>Eukaryota</taxon>
        <taxon>Metazoa</taxon>
        <taxon>Ecdysozoa</taxon>
        <taxon>Arthropoda</taxon>
        <taxon>Hexapoda</taxon>
        <taxon>Insecta</taxon>
        <taxon>Pterygota</taxon>
        <taxon>Neoptera</taxon>
        <taxon>Endopterygota</taxon>
        <taxon>Hymenoptera</taxon>
        <taxon>Apocrita</taxon>
        <taxon>Ichneumonoidea</taxon>
        <taxon>Braconidae</taxon>
        <taxon>Braconinae</taxon>
        <taxon>Bracon</taxon>
    </lineage>
</organism>
<dbReference type="AlphaFoldDB" id="A0A6V7IKY2"/>
<feature type="compositionally biased region" description="Basic and acidic residues" evidence="1">
    <location>
        <begin position="282"/>
        <end position="291"/>
    </location>
</feature>
<evidence type="ECO:0000259" key="2">
    <source>
        <dbReference type="Pfam" id="PF16003"/>
    </source>
</evidence>
<dbReference type="PANTHER" id="PTHR39079:SF1">
    <property type="entry name" value="GH11706P-RELATED"/>
    <property type="match status" value="1"/>
</dbReference>